<dbReference type="SMART" id="SM00365">
    <property type="entry name" value="LRR_SD22"/>
    <property type="match status" value="8"/>
</dbReference>
<organism evidence="24 25">
    <name type="scientific">Prunus yedoensis var. nudiflora</name>
    <dbReference type="NCBI Taxonomy" id="2094558"/>
    <lineage>
        <taxon>Eukaryota</taxon>
        <taxon>Viridiplantae</taxon>
        <taxon>Streptophyta</taxon>
        <taxon>Embryophyta</taxon>
        <taxon>Tracheophyta</taxon>
        <taxon>Spermatophyta</taxon>
        <taxon>Magnoliopsida</taxon>
        <taxon>eudicotyledons</taxon>
        <taxon>Gunneridae</taxon>
        <taxon>Pentapetalae</taxon>
        <taxon>rosids</taxon>
        <taxon>fabids</taxon>
        <taxon>Rosales</taxon>
        <taxon>Rosaceae</taxon>
        <taxon>Amygdaloideae</taxon>
        <taxon>Amygdaleae</taxon>
        <taxon>Prunus</taxon>
    </lineage>
</organism>
<evidence type="ECO:0000256" key="5">
    <source>
        <dbReference type="ARBA" id="ARBA00022527"/>
    </source>
</evidence>
<evidence type="ECO:0000256" key="12">
    <source>
        <dbReference type="ARBA" id="ARBA00022741"/>
    </source>
</evidence>
<feature type="binding site" evidence="21">
    <location>
        <position position="891"/>
    </location>
    <ligand>
        <name>ATP</name>
        <dbReference type="ChEBI" id="CHEBI:30616"/>
    </ligand>
</feature>
<feature type="domain" description="Protein kinase" evidence="23">
    <location>
        <begin position="863"/>
        <end position="1141"/>
    </location>
</feature>
<dbReference type="Pfam" id="PF00069">
    <property type="entry name" value="Pkinase"/>
    <property type="match status" value="1"/>
</dbReference>
<dbReference type="FunFam" id="3.80.10.10:FF:000095">
    <property type="entry name" value="LRR receptor-like serine/threonine-protein kinase GSO1"/>
    <property type="match status" value="1"/>
</dbReference>
<dbReference type="InterPro" id="IPR011009">
    <property type="entry name" value="Kinase-like_dom_sf"/>
</dbReference>
<evidence type="ECO:0000256" key="18">
    <source>
        <dbReference type="ARBA" id="ARBA00023180"/>
    </source>
</evidence>
<dbReference type="Gene3D" id="1.10.510.10">
    <property type="entry name" value="Transferase(Phosphotransferase) domain 1"/>
    <property type="match status" value="1"/>
</dbReference>
<dbReference type="InterPro" id="IPR003591">
    <property type="entry name" value="Leu-rich_rpt_typical-subtyp"/>
</dbReference>
<comment type="caution">
    <text evidence="24">The sequence shown here is derived from an EMBL/GenBank/DDBJ whole genome shotgun (WGS) entry which is preliminary data.</text>
</comment>
<evidence type="ECO:0000313" key="24">
    <source>
        <dbReference type="EMBL" id="PQM41685.1"/>
    </source>
</evidence>
<evidence type="ECO:0000256" key="16">
    <source>
        <dbReference type="ARBA" id="ARBA00023136"/>
    </source>
</evidence>
<keyword evidence="12 21" id="KW-0547">Nucleotide-binding</keyword>
<dbReference type="SUPFAM" id="SSF56112">
    <property type="entry name" value="Protein kinase-like (PK-like)"/>
    <property type="match status" value="1"/>
</dbReference>
<dbReference type="GO" id="GO:0009791">
    <property type="term" value="P:post-embryonic development"/>
    <property type="evidence" value="ECO:0007669"/>
    <property type="project" value="UniProtKB-ARBA"/>
</dbReference>
<evidence type="ECO:0000256" key="21">
    <source>
        <dbReference type="PROSITE-ProRule" id="PRU10141"/>
    </source>
</evidence>
<keyword evidence="9 22" id="KW-0812">Transmembrane</keyword>
<dbReference type="Pfam" id="PF08263">
    <property type="entry name" value="LRRNT_2"/>
    <property type="match status" value="1"/>
</dbReference>
<keyword evidence="15 22" id="KW-1133">Transmembrane helix</keyword>
<keyword evidence="5" id="KW-0723">Serine/threonine-protein kinase</keyword>
<dbReference type="GO" id="GO:0004674">
    <property type="term" value="F:protein serine/threonine kinase activity"/>
    <property type="evidence" value="ECO:0007669"/>
    <property type="project" value="UniProtKB-KW"/>
</dbReference>
<evidence type="ECO:0000256" key="4">
    <source>
        <dbReference type="ARBA" id="ARBA00022475"/>
    </source>
</evidence>
<evidence type="ECO:0000256" key="8">
    <source>
        <dbReference type="ARBA" id="ARBA00022679"/>
    </source>
</evidence>
<protein>
    <recommendedName>
        <fullName evidence="3">non-specific serine/threonine protein kinase</fullName>
        <ecNumber evidence="3">2.7.11.1</ecNumber>
    </recommendedName>
</protein>
<comment type="catalytic activity">
    <reaction evidence="19">
        <text>L-threonyl-[protein] + ATP = O-phospho-L-threonyl-[protein] + ADP + H(+)</text>
        <dbReference type="Rhea" id="RHEA:46608"/>
        <dbReference type="Rhea" id="RHEA-COMP:11060"/>
        <dbReference type="Rhea" id="RHEA-COMP:11605"/>
        <dbReference type="ChEBI" id="CHEBI:15378"/>
        <dbReference type="ChEBI" id="CHEBI:30013"/>
        <dbReference type="ChEBI" id="CHEBI:30616"/>
        <dbReference type="ChEBI" id="CHEBI:61977"/>
        <dbReference type="ChEBI" id="CHEBI:456216"/>
        <dbReference type="EC" id="2.7.11.1"/>
    </reaction>
</comment>
<keyword evidence="14 21" id="KW-0067">ATP-binding</keyword>
<dbReference type="Pfam" id="PF00560">
    <property type="entry name" value="LRR_1"/>
    <property type="match status" value="5"/>
</dbReference>
<dbReference type="SMART" id="SM00369">
    <property type="entry name" value="LRR_TYP"/>
    <property type="match status" value="11"/>
</dbReference>
<evidence type="ECO:0000256" key="2">
    <source>
        <dbReference type="ARBA" id="ARBA00008684"/>
    </source>
</evidence>
<keyword evidence="25" id="KW-1185">Reference proteome</keyword>
<dbReference type="STRING" id="2094558.A0A314UVX2"/>
<dbReference type="FunFam" id="3.80.10.10:FF:000627">
    <property type="entry name" value="Probable leucine-rich repeat receptor-like protein kinase At2g33170"/>
    <property type="match status" value="1"/>
</dbReference>
<keyword evidence="18" id="KW-0325">Glycoprotein</keyword>
<evidence type="ECO:0000256" key="20">
    <source>
        <dbReference type="ARBA" id="ARBA00048679"/>
    </source>
</evidence>
<evidence type="ECO:0000256" key="3">
    <source>
        <dbReference type="ARBA" id="ARBA00012513"/>
    </source>
</evidence>
<evidence type="ECO:0000256" key="22">
    <source>
        <dbReference type="SAM" id="Phobius"/>
    </source>
</evidence>
<evidence type="ECO:0000256" key="9">
    <source>
        <dbReference type="ARBA" id="ARBA00022692"/>
    </source>
</evidence>
<dbReference type="SUPFAM" id="SSF52058">
    <property type="entry name" value="L domain-like"/>
    <property type="match status" value="3"/>
</dbReference>
<dbReference type="PROSITE" id="PS00107">
    <property type="entry name" value="PROTEIN_KINASE_ATP"/>
    <property type="match status" value="1"/>
</dbReference>
<evidence type="ECO:0000256" key="11">
    <source>
        <dbReference type="ARBA" id="ARBA00022737"/>
    </source>
</evidence>
<dbReference type="PROSITE" id="PS50011">
    <property type="entry name" value="PROTEIN_KINASE_DOM"/>
    <property type="match status" value="1"/>
</dbReference>
<comment type="similarity">
    <text evidence="2">Belongs to the protein kinase superfamily. Ser/Thr protein kinase family.</text>
</comment>
<dbReference type="AlphaFoldDB" id="A0A314UVX2"/>
<dbReference type="InterPro" id="IPR013210">
    <property type="entry name" value="LRR_N_plant-typ"/>
</dbReference>
<feature type="transmembrane region" description="Helical" evidence="22">
    <location>
        <begin position="803"/>
        <end position="824"/>
    </location>
</feature>
<keyword evidence="8" id="KW-0808">Transferase</keyword>
<dbReference type="GO" id="GO:0005886">
    <property type="term" value="C:plasma membrane"/>
    <property type="evidence" value="ECO:0007669"/>
    <property type="project" value="UniProtKB-SubCell"/>
</dbReference>
<dbReference type="EC" id="2.7.11.1" evidence="3"/>
<dbReference type="InterPro" id="IPR055414">
    <property type="entry name" value="LRR_R13L4/SHOC2-like"/>
</dbReference>
<proteinExistence type="inferred from homology"/>
<dbReference type="PROSITE" id="PS00108">
    <property type="entry name" value="PROTEIN_KINASE_ST"/>
    <property type="match status" value="1"/>
</dbReference>
<dbReference type="GO" id="GO:0005524">
    <property type="term" value="F:ATP binding"/>
    <property type="evidence" value="ECO:0007669"/>
    <property type="project" value="UniProtKB-UniRule"/>
</dbReference>
<evidence type="ECO:0000256" key="15">
    <source>
        <dbReference type="ARBA" id="ARBA00022989"/>
    </source>
</evidence>
<dbReference type="FunFam" id="3.30.200.20:FF:000661">
    <property type="entry name" value="Serine-threonine protein kinase plant-type"/>
    <property type="match status" value="1"/>
</dbReference>
<dbReference type="Pfam" id="PF23598">
    <property type="entry name" value="LRR_14"/>
    <property type="match status" value="1"/>
</dbReference>
<keyword evidence="7" id="KW-0433">Leucine-rich repeat</keyword>
<dbReference type="Gene3D" id="3.30.200.20">
    <property type="entry name" value="Phosphorylase Kinase, domain 1"/>
    <property type="match status" value="1"/>
</dbReference>
<evidence type="ECO:0000256" key="13">
    <source>
        <dbReference type="ARBA" id="ARBA00022777"/>
    </source>
</evidence>
<dbReference type="FunFam" id="3.80.10.10:FF:000233">
    <property type="entry name" value="Leucine-rich repeat receptor-like protein kinase TDR"/>
    <property type="match status" value="1"/>
</dbReference>
<keyword evidence="4" id="KW-1003">Cell membrane</keyword>
<dbReference type="InterPro" id="IPR017441">
    <property type="entry name" value="Protein_kinase_ATP_BS"/>
</dbReference>
<evidence type="ECO:0000256" key="14">
    <source>
        <dbReference type="ARBA" id="ARBA00022840"/>
    </source>
</evidence>
<comment type="catalytic activity">
    <reaction evidence="20">
        <text>L-seryl-[protein] + ATP = O-phospho-L-seryl-[protein] + ADP + H(+)</text>
        <dbReference type="Rhea" id="RHEA:17989"/>
        <dbReference type="Rhea" id="RHEA-COMP:9863"/>
        <dbReference type="Rhea" id="RHEA-COMP:11604"/>
        <dbReference type="ChEBI" id="CHEBI:15378"/>
        <dbReference type="ChEBI" id="CHEBI:29999"/>
        <dbReference type="ChEBI" id="CHEBI:30616"/>
        <dbReference type="ChEBI" id="CHEBI:83421"/>
        <dbReference type="ChEBI" id="CHEBI:456216"/>
        <dbReference type="EC" id="2.7.11.1"/>
    </reaction>
</comment>
<dbReference type="EMBL" id="PJQY01002929">
    <property type="protein sequence ID" value="PQM41685.1"/>
    <property type="molecule type" value="Genomic_DNA"/>
</dbReference>
<keyword evidence="11" id="KW-0677">Repeat</keyword>
<dbReference type="FunFam" id="1.10.510.10:FF:000358">
    <property type="entry name" value="Putative leucine-rich repeat receptor-like serine/threonine-protein kinase"/>
    <property type="match status" value="1"/>
</dbReference>
<evidence type="ECO:0000256" key="7">
    <source>
        <dbReference type="ARBA" id="ARBA00022614"/>
    </source>
</evidence>
<dbReference type="InterPro" id="IPR001611">
    <property type="entry name" value="Leu-rich_rpt"/>
</dbReference>
<evidence type="ECO:0000259" key="23">
    <source>
        <dbReference type="PROSITE" id="PS50011"/>
    </source>
</evidence>
<dbReference type="Proteomes" id="UP000250321">
    <property type="component" value="Unassembled WGS sequence"/>
</dbReference>
<dbReference type="Gene3D" id="3.80.10.10">
    <property type="entry name" value="Ribonuclease Inhibitor"/>
    <property type="match status" value="5"/>
</dbReference>
<sequence length="1147" mass="126807">MELVCQWLLGSRALKGCPPSPGWYNLIFIIVMEKPQSLFLFVLLLVVHCPCLLVISSPSNFTDQFALLAIKSKLTFDPTNTVLGGNWTTKTSFCNWIGVSCSRRRPRVTALDLSYMGLQGTISPHIGNLSFLVSLNLQNNSFTGFLPHEISRLRRLRILILQDNQLQGNIPPTLHHCQKLEIILLTRNMLSCKIPKELGFLPRLKKLYLSFNNLTAGETTSFLGNVSTLEALSLIQCGLTGSFPSALLNLSSLVIIYLPENDISGTLPADLCHYWPNIQKIRLSFNQLSGHLPSAIDECRKLVHLRLADNRFVGSIPETIGSLQNLEILVLSFNSLTGSIPPTIGNLSSLIELKISSSNITGSIPRDLGHLSNIRSLEFSSNGLTGAIPQEIFNISSLQELHAKNNSLSGTFPSIAGVWLPNLQILDLGFNQITGNIPSYFSNFTKLSLVQMNTNLLYGSIPLNLGSLKHLKIISVAENQLTGEPGVPQLRFLSSLFNCSSLESLVVTYNPLNGIMPDSLGNISYSSLSDFYAEGCQIKGPMPTTLDSLTTLTLLSLDHNNISGNLPPSLGGMRSLQRLFLHNNSIEGHIPYELCHMRNLGELSLGNNKISGLIPDCIGNLNHLQILLLNSNNLTSTIPVNLWNLESLLFLDLSFNSFSGELPARMRNLISLQGIDLSWNQISGNIPSNIGAFQSLNYFNMSNNMFMGPIPHTFGDLKGLEFLDLSYNNLSGAIPKSLETLKYLKYINLSFNQLSGEIPSEGPFVNFTPQSFLENRALCGKQDFGVPPCKARRAQKSKRVHRLLKYTLPVIASTIVLIALLFFICTKYRKGNASIISSSAEELLGTKHRMISYHELRCATNDFCESNLLGAGSFGSVYKGILSDGTIVAVKVLNMQMEGASKSFDAECNVWRAIRHRNLVKVITSCSSPEVRALVLQYMSNGSLEKWLYSHNYCLNLLQRVSVLVDVALALEYLHHGQSELVVHCDLKPSNILLDDEMVAHVGDFGLAKILANNKDATQTRTLGTLGYISPEYGHAGIVSTRGDVYSFGIMLLELIVRKKPTDEMFAEELSLRQWINASLADRVLEVVDIGLLNTEEGRDMNATEDIIFSIMEIGLRCSEDVPEKRMDIKDVVPQLMKIKLGLESRN</sequence>
<keyword evidence="16 22" id="KW-0472">Membrane</keyword>
<keyword evidence="13 24" id="KW-0418">Kinase</keyword>
<gene>
    <name evidence="24" type="ORF">Pyn_16623</name>
</gene>
<evidence type="ECO:0000313" key="25">
    <source>
        <dbReference type="Proteomes" id="UP000250321"/>
    </source>
</evidence>
<dbReference type="SMART" id="SM00220">
    <property type="entry name" value="S_TKc"/>
    <property type="match status" value="1"/>
</dbReference>
<evidence type="ECO:0000256" key="10">
    <source>
        <dbReference type="ARBA" id="ARBA00022729"/>
    </source>
</evidence>
<dbReference type="Pfam" id="PF13855">
    <property type="entry name" value="LRR_8"/>
    <property type="match status" value="2"/>
</dbReference>
<dbReference type="OrthoDB" id="676979at2759"/>
<keyword evidence="17 24" id="KW-0675">Receptor</keyword>
<dbReference type="InterPro" id="IPR000719">
    <property type="entry name" value="Prot_kinase_dom"/>
</dbReference>
<comment type="subcellular location">
    <subcellularLocation>
        <location evidence="1">Cell membrane</location>
        <topology evidence="1">Single-pass membrane protein</topology>
    </subcellularLocation>
</comment>
<dbReference type="InterPro" id="IPR032675">
    <property type="entry name" value="LRR_dom_sf"/>
</dbReference>
<keyword evidence="10" id="KW-0732">Signal</keyword>
<accession>A0A314UVX2</accession>
<evidence type="ECO:0000256" key="6">
    <source>
        <dbReference type="ARBA" id="ARBA00022553"/>
    </source>
</evidence>
<reference evidence="24 25" key="1">
    <citation type="submission" date="2018-02" db="EMBL/GenBank/DDBJ databases">
        <title>Draft genome of wild Prunus yedoensis var. nudiflora.</title>
        <authorList>
            <person name="Baek S."/>
            <person name="Kim J.-H."/>
            <person name="Choi K."/>
            <person name="Kim G.-B."/>
            <person name="Cho A."/>
            <person name="Jang H."/>
            <person name="Shin C.-H."/>
            <person name="Yu H.-J."/>
            <person name="Mun J.-H."/>
        </authorList>
    </citation>
    <scope>NUCLEOTIDE SEQUENCE [LARGE SCALE GENOMIC DNA]</scope>
    <source>
        <strain evidence="25">cv. Jeju island</strain>
        <tissue evidence="24">Leaf</tissue>
    </source>
</reference>
<evidence type="ECO:0000256" key="17">
    <source>
        <dbReference type="ARBA" id="ARBA00023170"/>
    </source>
</evidence>
<dbReference type="InterPro" id="IPR051809">
    <property type="entry name" value="Plant_receptor-like_S/T_kinase"/>
</dbReference>
<dbReference type="PANTHER" id="PTHR27008:SF497">
    <property type="entry name" value="OS11G0695000 PROTEIN"/>
    <property type="match status" value="1"/>
</dbReference>
<evidence type="ECO:0000256" key="1">
    <source>
        <dbReference type="ARBA" id="ARBA00004162"/>
    </source>
</evidence>
<name>A0A314UVX2_PRUYE</name>
<dbReference type="PANTHER" id="PTHR27008">
    <property type="entry name" value="OS04G0122200 PROTEIN"/>
    <property type="match status" value="1"/>
</dbReference>
<dbReference type="InterPro" id="IPR008271">
    <property type="entry name" value="Ser/Thr_kinase_AS"/>
</dbReference>
<evidence type="ECO:0000256" key="19">
    <source>
        <dbReference type="ARBA" id="ARBA00047899"/>
    </source>
</evidence>
<keyword evidence="6" id="KW-0597">Phosphoprotein</keyword>